<feature type="non-terminal residue" evidence="7">
    <location>
        <position position="1"/>
    </location>
</feature>
<dbReference type="GO" id="GO:0016020">
    <property type="term" value="C:membrane"/>
    <property type="evidence" value="ECO:0007669"/>
    <property type="project" value="UniProtKB-SubCell"/>
</dbReference>
<keyword evidence="4 6" id="KW-1133">Transmembrane helix</keyword>
<keyword evidence="5 6" id="KW-0472">Membrane</keyword>
<name>A0ABD0QM19_CIRMR</name>
<evidence type="ECO:0000256" key="5">
    <source>
        <dbReference type="ARBA" id="ARBA00023136"/>
    </source>
</evidence>
<keyword evidence="8" id="KW-1185">Reference proteome</keyword>
<dbReference type="PROSITE" id="PS50267">
    <property type="entry name" value="NA_NEUROTRAN_SYMP_3"/>
    <property type="match status" value="1"/>
</dbReference>
<dbReference type="Pfam" id="PF00209">
    <property type="entry name" value="SNF"/>
    <property type="match status" value="1"/>
</dbReference>
<dbReference type="InterPro" id="IPR000175">
    <property type="entry name" value="Na/ntran_symport"/>
</dbReference>
<evidence type="ECO:0000256" key="1">
    <source>
        <dbReference type="ARBA" id="ARBA00004141"/>
    </source>
</evidence>
<dbReference type="InterPro" id="IPR037272">
    <property type="entry name" value="SNS_sf"/>
</dbReference>
<evidence type="ECO:0000256" key="2">
    <source>
        <dbReference type="ARBA" id="ARBA00022448"/>
    </source>
</evidence>
<feature type="transmembrane region" description="Helical" evidence="6">
    <location>
        <begin position="24"/>
        <end position="46"/>
    </location>
</feature>
<gene>
    <name evidence="7" type="ORF">M9458_018902</name>
</gene>
<feature type="non-terminal residue" evidence="7">
    <location>
        <position position="57"/>
    </location>
</feature>
<dbReference type="PANTHER" id="PTHR11616">
    <property type="entry name" value="SODIUM/CHLORIDE DEPENDENT TRANSPORTER"/>
    <property type="match status" value="1"/>
</dbReference>
<proteinExistence type="predicted"/>
<protein>
    <submittedName>
        <fullName evidence="7">Uncharacterized protein</fullName>
    </submittedName>
</protein>
<dbReference type="PANTHER" id="PTHR11616:SF141">
    <property type="entry name" value="SODIUM- AND CHLORIDE-DEPENDENT TAURINE TRANSPORTER"/>
    <property type="match status" value="1"/>
</dbReference>
<reference evidence="7 8" key="1">
    <citation type="submission" date="2024-05" db="EMBL/GenBank/DDBJ databases">
        <title>Genome sequencing and assembly of Indian major carp, Cirrhinus mrigala (Hamilton, 1822).</title>
        <authorList>
            <person name="Mohindra V."/>
            <person name="Chowdhury L.M."/>
            <person name="Lal K."/>
            <person name="Jena J.K."/>
        </authorList>
    </citation>
    <scope>NUCLEOTIDE SEQUENCE [LARGE SCALE GENOMIC DNA]</scope>
    <source>
        <strain evidence="7">CM1030</strain>
        <tissue evidence="7">Blood</tissue>
    </source>
</reference>
<dbReference type="Proteomes" id="UP001529510">
    <property type="component" value="Unassembled WGS sequence"/>
</dbReference>
<sequence>GCFVFSVVKYKPLTYNKFYEYPDWSIGLGWALALASMICIPMMVVIKIIQSDGSLIE</sequence>
<evidence type="ECO:0000313" key="8">
    <source>
        <dbReference type="Proteomes" id="UP001529510"/>
    </source>
</evidence>
<dbReference type="EMBL" id="JAMKFB020000008">
    <property type="protein sequence ID" value="KAL0187232.1"/>
    <property type="molecule type" value="Genomic_DNA"/>
</dbReference>
<comment type="caution">
    <text evidence="7">The sequence shown here is derived from an EMBL/GenBank/DDBJ whole genome shotgun (WGS) entry which is preliminary data.</text>
</comment>
<evidence type="ECO:0000256" key="6">
    <source>
        <dbReference type="SAM" id="Phobius"/>
    </source>
</evidence>
<keyword evidence="2" id="KW-0813">Transport</keyword>
<comment type="subcellular location">
    <subcellularLocation>
        <location evidence="1">Membrane</location>
        <topology evidence="1">Multi-pass membrane protein</topology>
    </subcellularLocation>
</comment>
<evidence type="ECO:0000256" key="3">
    <source>
        <dbReference type="ARBA" id="ARBA00022692"/>
    </source>
</evidence>
<evidence type="ECO:0000313" key="7">
    <source>
        <dbReference type="EMBL" id="KAL0187232.1"/>
    </source>
</evidence>
<accession>A0ABD0QM19</accession>
<keyword evidence="3 6" id="KW-0812">Transmembrane</keyword>
<dbReference type="SUPFAM" id="SSF161070">
    <property type="entry name" value="SNF-like"/>
    <property type="match status" value="1"/>
</dbReference>
<organism evidence="7 8">
    <name type="scientific">Cirrhinus mrigala</name>
    <name type="common">Mrigala</name>
    <dbReference type="NCBI Taxonomy" id="683832"/>
    <lineage>
        <taxon>Eukaryota</taxon>
        <taxon>Metazoa</taxon>
        <taxon>Chordata</taxon>
        <taxon>Craniata</taxon>
        <taxon>Vertebrata</taxon>
        <taxon>Euteleostomi</taxon>
        <taxon>Actinopterygii</taxon>
        <taxon>Neopterygii</taxon>
        <taxon>Teleostei</taxon>
        <taxon>Ostariophysi</taxon>
        <taxon>Cypriniformes</taxon>
        <taxon>Cyprinidae</taxon>
        <taxon>Labeoninae</taxon>
        <taxon>Labeonini</taxon>
        <taxon>Cirrhinus</taxon>
    </lineage>
</organism>
<dbReference type="AlphaFoldDB" id="A0ABD0QM19"/>
<evidence type="ECO:0000256" key="4">
    <source>
        <dbReference type="ARBA" id="ARBA00022989"/>
    </source>
</evidence>